<dbReference type="Proteomes" id="UP001057402">
    <property type="component" value="Chromosome 3"/>
</dbReference>
<accession>A0ACB9RY57</accession>
<gene>
    <name evidence="1" type="ORF">MLD38_009901</name>
</gene>
<organism evidence="1 2">
    <name type="scientific">Melastoma candidum</name>
    <dbReference type="NCBI Taxonomy" id="119954"/>
    <lineage>
        <taxon>Eukaryota</taxon>
        <taxon>Viridiplantae</taxon>
        <taxon>Streptophyta</taxon>
        <taxon>Embryophyta</taxon>
        <taxon>Tracheophyta</taxon>
        <taxon>Spermatophyta</taxon>
        <taxon>Magnoliopsida</taxon>
        <taxon>eudicotyledons</taxon>
        <taxon>Gunneridae</taxon>
        <taxon>Pentapetalae</taxon>
        <taxon>rosids</taxon>
        <taxon>malvids</taxon>
        <taxon>Myrtales</taxon>
        <taxon>Melastomataceae</taxon>
        <taxon>Melastomatoideae</taxon>
        <taxon>Melastomateae</taxon>
        <taxon>Melastoma</taxon>
    </lineage>
</organism>
<keyword evidence="2" id="KW-1185">Reference proteome</keyword>
<name>A0ACB9RY57_9MYRT</name>
<proteinExistence type="predicted"/>
<evidence type="ECO:0000313" key="2">
    <source>
        <dbReference type="Proteomes" id="UP001057402"/>
    </source>
</evidence>
<protein>
    <submittedName>
        <fullName evidence="1">Uncharacterized protein</fullName>
    </submittedName>
</protein>
<dbReference type="EMBL" id="CM042882">
    <property type="protein sequence ID" value="KAI4384136.1"/>
    <property type="molecule type" value="Genomic_DNA"/>
</dbReference>
<reference evidence="2" key="1">
    <citation type="journal article" date="2023" name="Front. Plant Sci.">
        <title>Chromosomal-level genome assembly of Melastoma candidum provides insights into trichome evolution.</title>
        <authorList>
            <person name="Zhong Y."/>
            <person name="Wu W."/>
            <person name="Sun C."/>
            <person name="Zou P."/>
            <person name="Liu Y."/>
            <person name="Dai S."/>
            <person name="Zhou R."/>
        </authorList>
    </citation>
    <scope>NUCLEOTIDE SEQUENCE [LARGE SCALE GENOMIC DNA]</scope>
</reference>
<evidence type="ECO:0000313" key="1">
    <source>
        <dbReference type="EMBL" id="KAI4384136.1"/>
    </source>
</evidence>
<comment type="caution">
    <text evidence="1">The sequence shown here is derived from an EMBL/GenBank/DDBJ whole genome shotgun (WGS) entry which is preliminary data.</text>
</comment>
<sequence length="289" mass="31743">MALEPNLSGFRGDEMGTISSSSEMMAPMAGDYFGISGDVYPGSSSAIMSSLAVGRACAGSSSLGGFLLDADLGTKHDEGLAVDWTAEEQVKLNEGIKRYANEPNIMKYIKIAAMLPNKTVRDVALRCRWLTKKRRKPGEHSGGKKICNKKDKLVESSQRMNLPTELLINTARSTSLFHPADRLEATLCEGDIGPTKLLLEDNYHTFNQITANLHSLKLHENIDLLYQTRNNLAAILSEMRDMPGIMRRMPPLPISINDDLASTILPIATKSMMYGSVGGNSMKQEPRYC</sequence>